<evidence type="ECO:0000256" key="1">
    <source>
        <dbReference type="SAM" id="MobiDB-lite"/>
    </source>
</evidence>
<feature type="region of interest" description="Disordered" evidence="1">
    <location>
        <begin position="193"/>
        <end position="213"/>
    </location>
</feature>
<organism evidence="2 3">
    <name type="scientific">Coniophora puteana (strain RWD-64-598)</name>
    <name type="common">Brown rot fungus</name>
    <dbReference type="NCBI Taxonomy" id="741705"/>
    <lineage>
        <taxon>Eukaryota</taxon>
        <taxon>Fungi</taxon>
        <taxon>Dikarya</taxon>
        <taxon>Basidiomycota</taxon>
        <taxon>Agaricomycotina</taxon>
        <taxon>Agaricomycetes</taxon>
        <taxon>Agaricomycetidae</taxon>
        <taxon>Boletales</taxon>
        <taxon>Coniophorineae</taxon>
        <taxon>Coniophoraceae</taxon>
        <taxon>Coniophora</taxon>
    </lineage>
</organism>
<reference evidence="3" key="1">
    <citation type="journal article" date="2012" name="Science">
        <title>The Paleozoic origin of enzymatic lignin decomposition reconstructed from 31 fungal genomes.</title>
        <authorList>
            <person name="Floudas D."/>
            <person name="Binder M."/>
            <person name="Riley R."/>
            <person name="Barry K."/>
            <person name="Blanchette R.A."/>
            <person name="Henrissat B."/>
            <person name="Martinez A.T."/>
            <person name="Otillar R."/>
            <person name="Spatafora J.W."/>
            <person name="Yadav J.S."/>
            <person name="Aerts A."/>
            <person name="Benoit I."/>
            <person name="Boyd A."/>
            <person name="Carlson A."/>
            <person name="Copeland A."/>
            <person name="Coutinho P.M."/>
            <person name="de Vries R.P."/>
            <person name="Ferreira P."/>
            <person name="Findley K."/>
            <person name="Foster B."/>
            <person name="Gaskell J."/>
            <person name="Glotzer D."/>
            <person name="Gorecki P."/>
            <person name="Heitman J."/>
            <person name="Hesse C."/>
            <person name="Hori C."/>
            <person name="Igarashi K."/>
            <person name="Jurgens J.A."/>
            <person name="Kallen N."/>
            <person name="Kersten P."/>
            <person name="Kohler A."/>
            <person name="Kuees U."/>
            <person name="Kumar T.K.A."/>
            <person name="Kuo A."/>
            <person name="LaButti K."/>
            <person name="Larrondo L.F."/>
            <person name="Lindquist E."/>
            <person name="Ling A."/>
            <person name="Lombard V."/>
            <person name="Lucas S."/>
            <person name="Lundell T."/>
            <person name="Martin R."/>
            <person name="McLaughlin D.J."/>
            <person name="Morgenstern I."/>
            <person name="Morin E."/>
            <person name="Murat C."/>
            <person name="Nagy L.G."/>
            <person name="Nolan M."/>
            <person name="Ohm R.A."/>
            <person name="Patyshakuliyeva A."/>
            <person name="Rokas A."/>
            <person name="Ruiz-Duenas F.J."/>
            <person name="Sabat G."/>
            <person name="Salamov A."/>
            <person name="Samejima M."/>
            <person name="Schmutz J."/>
            <person name="Slot J.C."/>
            <person name="St John F."/>
            <person name="Stenlid J."/>
            <person name="Sun H."/>
            <person name="Sun S."/>
            <person name="Syed K."/>
            <person name="Tsang A."/>
            <person name="Wiebenga A."/>
            <person name="Young D."/>
            <person name="Pisabarro A."/>
            <person name="Eastwood D.C."/>
            <person name="Martin F."/>
            <person name="Cullen D."/>
            <person name="Grigoriev I.V."/>
            <person name="Hibbett D.S."/>
        </authorList>
    </citation>
    <scope>NUCLEOTIDE SEQUENCE [LARGE SCALE GENOMIC DNA]</scope>
    <source>
        <strain evidence="3">RWD-64-598 SS2</strain>
    </source>
</reference>
<keyword evidence="3" id="KW-1185">Reference proteome</keyword>
<comment type="caution">
    <text evidence="2">The sequence shown here is derived from an EMBL/GenBank/DDBJ whole genome shotgun (WGS) entry which is preliminary data.</text>
</comment>
<name>A0A5M3MSX4_CONPW</name>
<sequence length="337" mass="37560">MASEPDDITDWHGTDNVSEPDEIPDWPGATGILFIAEDYRTIRVDGYGSNKLVAVLGIRMHAAYLSLLSKAPALDVFMSDWIAESLMACSVMRVFQAYRIPYVLPPILRLAFTPGTDPTMEDWFDDIAEAHQNWMSANAAANYNYVGHWRWAEREAARAGASRLRDGPPRTGRQREDWNTSLCDYFIDDEAEEAGSDEDLDAEAEDQSGGSDIEYIGDAVGSDIEYIGTRRASINADSPGISHMTLVSSLSSFPDDLLPIATPDVHHNWTQHSTLARAAILHDQDELSDYLPTSDDDLSSDEDSTTDYLDELEEMVARLKESALETSSLLNEYRWAH</sequence>
<evidence type="ECO:0000313" key="2">
    <source>
        <dbReference type="EMBL" id="EIW81844.1"/>
    </source>
</evidence>
<proteinExistence type="predicted"/>
<accession>A0A5M3MSX4</accession>
<dbReference type="EMBL" id="JH711577">
    <property type="protein sequence ID" value="EIW81844.1"/>
    <property type="molecule type" value="Genomic_DNA"/>
</dbReference>
<dbReference type="Proteomes" id="UP000053558">
    <property type="component" value="Unassembled WGS sequence"/>
</dbReference>
<protein>
    <submittedName>
        <fullName evidence="2">Uncharacterized protein</fullName>
    </submittedName>
</protein>
<dbReference type="RefSeq" id="XP_007767709.1">
    <property type="nucleotide sequence ID" value="XM_007769519.1"/>
</dbReference>
<feature type="compositionally biased region" description="Acidic residues" evidence="1">
    <location>
        <begin position="193"/>
        <end position="206"/>
    </location>
</feature>
<evidence type="ECO:0000313" key="3">
    <source>
        <dbReference type="Proteomes" id="UP000053558"/>
    </source>
</evidence>
<gene>
    <name evidence="2" type="ORF">CONPUDRAFT_152746</name>
</gene>
<feature type="region of interest" description="Disordered" evidence="1">
    <location>
        <begin position="1"/>
        <end position="21"/>
    </location>
</feature>
<dbReference type="KEGG" id="cput:CONPUDRAFT_152746"/>
<dbReference type="GeneID" id="19203060"/>
<dbReference type="AlphaFoldDB" id="A0A5M3MSX4"/>